<feature type="domain" description="TonB-dependent receptor plug" evidence="10">
    <location>
        <begin position="137"/>
        <end position="219"/>
    </location>
</feature>
<dbReference type="Gene3D" id="2.40.170.20">
    <property type="entry name" value="TonB-dependent receptor, beta-barrel domain"/>
    <property type="match status" value="1"/>
</dbReference>
<dbReference type="PANTHER" id="PTHR30069:SF29">
    <property type="entry name" value="HEMOGLOBIN AND HEMOGLOBIN-HAPTOGLOBIN-BINDING PROTEIN 1-RELATED"/>
    <property type="match status" value="1"/>
</dbReference>
<dbReference type="InterPro" id="IPR039426">
    <property type="entry name" value="TonB-dep_rcpt-like"/>
</dbReference>
<keyword evidence="12" id="KW-0675">Receptor</keyword>
<dbReference type="Pfam" id="PF07715">
    <property type="entry name" value="Plug"/>
    <property type="match status" value="1"/>
</dbReference>
<evidence type="ECO:0000256" key="5">
    <source>
        <dbReference type="ARBA" id="ARBA00022729"/>
    </source>
</evidence>
<evidence type="ECO:0000259" key="10">
    <source>
        <dbReference type="Pfam" id="PF07715"/>
    </source>
</evidence>
<dbReference type="Pfam" id="PF13715">
    <property type="entry name" value="CarbopepD_reg_2"/>
    <property type="match status" value="1"/>
</dbReference>
<dbReference type="Pfam" id="PF14905">
    <property type="entry name" value="OMP_b-brl_3"/>
    <property type="match status" value="1"/>
</dbReference>
<keyword evidence="4 8" id="KW-0812">Transmembrane</keyword>
<comment type="subcellular location">
    <subcellularLocation>
        <location evidence="1 8">Cell outer membrane</location>
        <topology evidence="1 8">Multi-pass membrane protein</topology>
    </subcellularLocation>
</comment>
<evidence type="ECO:0000256" key="3">
    <source>
        <dbReference type="ARBA" id="ARBA00022452"/>
    </source>
</evidence>
<gene>
    <name evidence="12" type="ORF">BC751_1223</name>
</gene>
<dbReference type="OrthoDB" id="972646at2"/>
<evidence type="ECO:0000256" key="2">
    <source>
        <dbReference type="ARBA" id="ARBA00022448"/>
    </source>
</evidence>
<dbReference type="PROSITE" id="PS52016">
    <property type="entry name" value="TONB_DEPENDENT_REC_3"/>
    <property type="match status" value="1"/>
</dbReference>
<evidence type="ECO:0000256" key="8">
    <source>
        <dbReference type="PROSITE-ProRule" id="PRU01360"/>
    </source>
</evidence>
<name>A0A4Q7P6S0_9BACT</name>
<keyword evidence="6 8" id="KW-0472">Membrane</keyword>
<evidence type="ECO:0000256" key="9">
    <source>
        <dbReference type="SAM" id="SignalP"/>
    </source>
</evidence>
<dbReference type="InterPro" id="IPR036942">
    <property type="entry name" value="Beta-barrel_TonB_sf"/>
</dbReference>
<evidence type="ECO:0000256" key="4">
    <source>
        <dbReference type="ARBA" id="ARBA00022692"/>
    </source>
</evidence>
<feature type="signal peptide" evidence="9">
    <location>
        <begin position="1"/>
        <end position="21"/>
    </location>
</feature>
<dbReference type="InterPro" id="IPR041700">
    <property type="entry name" value="OMP_b-brl_3"/>
</dbReference>
<dbReference type="GO" id="GO:0015344">
    <property type="term" value="F:siderophore uptake transmembrane transporter activity"/>
    <property type="evidence" value="ECO:0007669"/>
    <property type="project" value="TreeGrafter"/>
</dbReference>
<dbReference type="InterPro" id="IPR012910">
    <property type="entry name" value="Plug_dom"/>
</dbReference>
<comment type="caution">
    <text evidence="12">The sequence shown here is derived from an EMBL/GenBank/DDBJ whole genome shotgun (WGS) entry which is preliminary data.</text>
</comment>
<dbReference type="PANTHER" id="PTHR30069">
    <property type="entry name" value="TONB-DEPENDENT OUTER MEMBRANE RECEPTOR"/>
    <property type="match status" value="1"/>
</dbReference>
<reference evidence="12 13" key="1">
    <citation type="submission" date="2019-02" db="EMBL/GenBank/DDBJ databases">
        <title>Genomic Encyclopedia of Archaeal and Bacterial Type Strains, Phase II (KMG-II): from individual species to whole genera.</title>
        <authorList>
            <person name="Goeker M."/>
        </authorList>
    </citation>
    <scope>NUCLEOTIDE SEQUENCE [LARGE SCALE GENOMIC DNA]</scope>
    <source>
        <strain evidence="12 13">DSM 21411</strain>
    </source>
</reference>
<dbReference type="InterPro" id="IPR037066">
    <property type="entry name" value="Plug_dom_sf"/>
</dbReference>
<evidence type="ECO:0000256" key="6">
    <source>
        <dbReference type="ARBA" id="ARBA00023136"/>
    </source>
</evidence>
<dbReference type="SUPFAM" id="SSF49464">
    <property type="entry name" value="Carboxypeptidase regulatory domain-like"/>
    <property type="match status" value="1"/>
</dbReference>
<keyword evidence="3 8" id="KW-1134">Transmembrane beta strand</keyword>
<dbReference type="Gene3D" id="2.60.40.1120">
    <property type="entry name" value="Carboxypeptidase-like, regulatory domain"/>
    <property type="match status" value="1"/>
</dbReference>
<dbReference type="Gene3D" id="2.170.130.10">
    <property type="entry name" value="TonB-dependent receptor, plug domain"/>
    <property type="match status" value="1"/>
</dbReference>
<keyword evidence="5 9" id="KW-0732">Signal</keyword>
<protein>
    <submittedName>
        <fullName evidence="12">Outer membrane receptor protein involved in Fe transport</fullName>
    </submittedName>
</protein>
<keyword evidence="2 8" id="KW-0813">Transport</keyword>
<dbReference type="GO" id="GO:0009279">
    <property type="term" value="C:cell outer membrane"/>
    <property type="evidence" value="ECO:0007669"/>
    <property type="project" value="UniProtKB-SubCell"/>
</dbReference>
<dbReference type="GO" id="GO:0044718">
    <property type="term" value="P:siderophore transmembrane transport"/>
    <property type="evidence" value="ECO:0007669"/>
    <property type="project" value="TreeGrafter"/>
</dbReference>
<evidence type="ECO:0000256" key="7">
    <source>
        <dbReference type="ARBA" id="ARBA00023237"/>
    </source>
</evidence>
<dbReference type="AlphaFoldDB" id="A0A4Q7P6S0"/>
<dbReference type="InterPro" id="IPR008969">
    <property type="entry name" value="CarboxyPept-like_regulatory"/>
</dbReference>
<feature type="domain" description="Outer membrane protein beta-barrel" evidence="11">
    <location>
        <begin position="386"/>
        <end position="786"/>
    </location>
</feature>
<evidence type="ECO:0000313" key="12">
    <source>
        <dbReference type="EMBL" id="RZS95685.1"/>
    </source>
</evidence>
<feature type="chain" id="PRO_5020654154" evidence="9">
    <location>
        <begin position="22"/>
        <end position="807"/>
    </location>
</feature>
<proteinExistence type="inferred from homology"/>
<keyword evidence="13" id="KW-1185">Reference proteome</keyword>
<comment type="similarity">
    <text evidence="8">Belongs to the TonB-dependent receptor family.</text>
</comment>
<evidence type="ECO:0000259" key="11">
    <source>
        <dbReference type="Pfam" id="PF14905"/>
    </source>
</evidence>
<organism evidence="12 13">
    <name type="scientific">Cecembia calidifontis</name>
    <dbReference type="NCBI Taxonomy" id="1187080"/>
    <lineage>
        <taxon>Bacteria</taxon>
        <taxon>Pseudomonadati</taxon>
        <taxon>Bacteroidota</taxon>
        <taxon>Cytophagia</taxon>
        <taxon>Cytophagales</taxon>
        <taxon>Cyclobacteriaceae</taxon>
        <taxon>Cecembia</taxon>
    </lineage>
</organism>
<dbReference type="Proteomes" id="UP000292209">
    <property type="component" value="Unassembled WGS sequence"/>
</dbReference>
<dbReference type="SUPFAM" id="SSF56935">
    <property type="entry name" value="Porins"/>
    <property type="match status" value="1"/>
</dbReference>
<dbReference type="EMBL" id="SGXG01000001">
    <property type="protein sequence ID" value="RZS95685.1"/>
    <property type="molecule type" value="Genomic_DNA"/>
</dbReference>
<keyword evidence="7 8" id="KW-0998">Cell outer membrane</keyword>
<accession>A0A4Q7P6S0</accession>
<evidence type="ECO:0000256" key="1">
    <source>
        <dbReference type="ARBA" id="ARBA00004571"/>
    </source>
</evidence>
<sequence length="807" mass="91206">MQSNYKIFLIFLFSIPLVSFAQEGVLIEGKVIDKNSYEPLPFASIRFFDAQQKMISGTTTDDNGSYSINIPDSNYLKAEASFVGFSSKDTVLHLNPSTNHITLNIQLVSELAEMDEVLIQGDALSAQMKLDKQEFAASQLGNTVSGTGMDVLSRLPSVTVNAEGNIMMRGNAEFLVTVNGVISNQSPADILAQIPANMIEKVELLTSPSARMDADGKAGIINIVTKKEFQKGWGMVANGNFSNFDLPRYGSDITLHHSSGKFTSFLSGNFRRFDIGGSRIGEIRTLVGDTLTWSPSSGERPTSERIWGLRGGTTYSGKNNLIISASGFYGQRRNDRTANLVYNEYSVLGEDLDYTFNQSPDRTFLNENLFVREGKFLTTSIDANKTFENKHRLSFATVYERSTLGGPLSNRDTDLGSGEVTLLERSIEVSPLNGWRIQGDYLFPVGDAMSVETGYLWKTVRHQGDFLFERFDNELDDWYRDPDFNDVLDLRQTVQGGYIQVNGKFRDISFSGGLRGEHTYRNLVHQLGETPYLMDRFDFFPSFQALWKLSKECELRATYSKRIDRPTTRDLAPFKNHRHSEAIWQGDPDLQPEISHNFEMGLTKHYNPVTLIFNAYHNRVSNLIFRVNQPYNRIILLTLATNAGDSQSTGLEAISDWEISDKFKLYLSGNLFYFQINNIEISDRPSTSSFNYNLNSNISYKPAPRWKVQWDATYLSKSVTAQGFDTDLLLSNIGLNFVINSNLSTDLIFQNIFNTNFQTINTRGFEFLSSTEYGRFDRIIQLSLTYNFNGRSKSAKQVKTEYGERDF</sequence>
<evidence type="ECO:0000313" key="13">
    <source>
        <dbReference type="Proteomes" id="UP000292209"/>
    </source>
</evidence>